<dbReference type="Proteomes" id="UP000811481">
    <property type="component" value="Unassembled WGS sequence"/>
</dbReference>
<gene>
    <name evidence="1" type="ORF">J8J04_01575</name>
</gene>
<sequence>MEPIKTPVTETVVEPVKEKLIKCKNIDGSIEEFDDNEKKFKEIDKNGQVKYFKTKLYKTVADFKKLGVGIYDLINVGFTIEELKAA</sequence>
<organism evidence="1 2">
    <name type="scientific">'Fragaria x ananassa' phyllody phytoplasma</name>
    <dbReference type="NCBI Taxonomy" id="2358428"/>
    <lineage>
        <taxon>Bacteria</taxon>
        <taxon>Bacillati</taxon>
        <taxon>Mycoplasmatota</taxon>
        <taxon>Mollicutes</taxon>
        <taxon>Acholeplasmatales</taxon>
        <taxon>Acholeplasmataceae</taxon>
        <taxon>Candidatus Phytoplasma</taxon>
        <taxon>16SrXIII (Mexican periwinkle virescence group)</taxon>
    </lineage>
</organism>
<name>A0ABS5K4X9_9MOLU</name>
<reference evidence="1" key="1">
    <citation type="submission" date="2021-04" db="EMBL/GenBank/DDBJ databases">
        <title>Draft genome sequence of StrPh-CL8, a phytoplasma strain causing strawberry phyllody in Chile.</title>
        <authorList>
            <person name="Cui W."/>
            <person name="Zamorano A."/>
            <person name="Fiore N."/>
        </authorList>
    </citation>
    <scope>NUCLEOTIDE SEQUENCE [LARGE SCALE GENOMIC DNA]</scope>
    <source>
        <strain evidence="1">StrPh-Cl</strain>
    </source>
</reference>
<evidence type="ECO:0000313" key="2">
    <source>
        <dbReference type="Proteomes" id="UP000811481"/>
    </source>
</evidence>
<accession>A0ABS5K4X9</accession>
<comment type="caution">
    <text evidence="1">The sequence shown here is derived from an EMBL/GenBank/DDBJ whole genome shotgun (WGS) entry which is preliminary data.</text>
</comment>
<proteinExistence type="predicted"/>
<evidence type="ECO:0000313" key="1">
    <source>
        <dbReference type="EMBL" id="MBS2126380.1"/>
    </source>
</evidence>
<protein>
    <submittedName>
        <fullName evidence="1">DUF2963 domain-containing protein</fullName>
    </submittedName>
</protein>
<dbReference type="EMBL" id="JAGVRH010000004">
    <property type="protein sequence ID" value="MBS2126380.1"/>
    <property type="molecule type" value="Genomic_DNA"/>
</dbReference>
<keyword evidence="2" id="KW-1185">Reference proteome</keyword>